<feature type="compositionally biased region" description="Basic and acidic residues" evidence="1">
    <location>
        <begin position="1"/>
        <end position="11"/>
    </location>
</feature>
<name>A0A9X4NZ96_9LACT</name>
<keyword evidence="3" id="KW-1185">Reference proteome</keyword>
<evidence type="ECO:0000256" key="1">
    <source>
        <dbReference type="SAM" id="MobiDB-lite"/>
    </source>
</evidence>
<reference evidence="2" key="1">
    <citation type="submission" date="2022-06" db="EMBL/GenBank/DDBJ databases">
        <title>Lactococcus from bovine mastitis in China.</title>
        <authorList>
            <person name="Lin Y."/>
            <person name="Han B."/>
        </authorList>
    </citation>
    <scope>NUCLEOTIDE SEQUENCE</scope>
    <source>
        <strain evidence="2">Ningxia-I-26</strain>
    </source>
</reference>
<organism evidence="2 3">
    <name type="scientific">Lactococcus formosensis</name>
    <dbReference type="NCBI Taxonomy" id="1281486"/>
    <lineage>
        <taxon>Bacteria</taxon>
        <taxon>Bacillati</taxon>
        <taxon>Bacillota</taxon>
        <taxon>Bacilli</taxon>
        <taxon>Lactobacillales</taxon>
        <taxon>Streptococcaceae</taxon>
        <taxon>Lactococcus</taxon>
    </lineage>
</organism>
<evidence type="ECO:0000313" key="2">
    <source>
        <dbReference type="EMBL" id="MDG6146402.1"/>
    </source>
</evidence>
<feature type="non-terminal residue" evidence="2">
    <location>
        <position position="66"/>
    </location>
</feature>
<accession>A0A9X4NZ96</accession>
<proteinExistence type="predicted"/>
<sequence length="66" mass="7054">MHIITKVEQERVPGSLDDSNDGDNENVAAPSLSNSPARRPLGGAPGPTSTAIYAKRHTVFDEQHEA</sequence>
<protein>
    <submittedName>
        <fullName evidence="2">Uncharacterized protein</fullName>
    </submittedName>
</protein>
<dbReference type="Proteomes" id="UP001153199">
    <property type="component" value="Unassembled WGS sequence"/>
</dbReference>
<feature type="region of interest" description="Disordered" evidence="1">
    <location>
        <begin position="1"/>
        <end position="51"/>
    </location>
</feature>
<gene>
    <name evidence="2" type="ORF">NF717_12230</name>
</gene>
<dbReference type="AlphaFoldDB" id="A0A9X4NZ96"/>
<dbReference type="EMBL" id="JAMWFV010000169">
    <property type="protein sequence ID" value="MDG6146402.1"/>
    <property type="molecule type" value="Genomic_DNA"/>
</dbReference>
<evidence type="ECO:0000313" key="3">
    <source>
        <dbReference type="Proteomes" id="UP001153199"/>
    </source>
</evidence>
<dbReference type="RefSeq" id="WP_279369197.1">
    <property type="nucleotide sequence ID" value="NZ_JAMWFV010000169.1"/>
</dbReference>
<comment type="caution">
    <text evidence="2">The sequence shown here is derived from an EMBL/GenBank/DDBJ whole genome shotgun (WGS) entry which is preliminary data.</text>
</comment>